<proteinExistence type="predicted"/>
<organism evidence="1 2">
    <name type="scientific">Leucogyrophana mollusca</name>
    <dbReference type="NCBI Taxonomy" id="85980"/>
    <lineage>
        <taxon>Eukaryota</taxon>
        <taxon>Fungi</taxon>
        <taxon>Dikarya</taxon>
        <taxon>Basidiomycota</taxon>
        <taxon>Agaricomycotina</taxon>
        <taxon>Agaricomycetes</taxon>
        <taxon>Agaricomycetidae</taxon>
        <taxon>Boletales</taxon>
        <taxon>Boletales incertae sedis</taxon>
        <taxon>Leucogyrophana</taxon>
    </lineage>
</organism>
<reference evidence="1" key="1">
    <citation type="journal article" date="2021" name="New Phytol.">
        <title>Evolutionary innovations through gain and loss of genes in the ectomycorrhizal Boletales.</title>
        <authorList>
            <person name="Wu G."/>
            <person name="Miyauchi S."/>
            <person name="Morin E."/>
            <person name="Kuo A."/>
            <person name="Drula E."/>
            <person name="Varga T."/>
            <person name="Kohler A."/>
            <person name="Feng B."/>
            <person name="Cao Y."/>
            <person name="Lipzen A."/>
            <person name="Daum C."/>
            <person name="Hundley H."/>
            <person name="Pangilinan J."/>
            <person name="Johnson J."/>
            <person name="Barry K."/>
            <person name="LaButti K."/>
            <person name="Ng V."/>
            <person name="Ahrendt S."/>
            <person name="Min B."/>
            <person name="Choi I.G."/>
            <person name="Park H."/>
            <person name="Plett J.M."/>
            <person name="Magnuson J."/>
            <person name="Spatafora J.W."/>
            <person name="Nagy L.G."/>
            <person name="Henrissat B."/>
            <person name="Grigoriev I.V."/>
            <person name="Yang Z.L."/>
            <person name="Xu J."/>
            <person name="Martin F.M."/>
        </authorList>
    </citation>
    <scope>NUCLEOTIDE SEQUENCE</scope>
    <source>
        <strain evidence="1">KUC20120723A-06</strain>
    </source>
</reference>
<comment type="caution">
    <text evidence="1">The sequence shown here is derived from an EMBL/GenBank/DDBJ whole genome shotgun (WGS) entry which is preliminary data.</text>
</comment>
<sequence length="403" mass="45525">MPSDSPPPTKASLMKWWSQFTAAQKFKKESEAKRAAGQEEHPVFGKPLRESLRHASVQISTANANGDLYVWGYIPVVVAKCGLYLKENATEVEGTFRVNGSTKRMRDLQAAFEAPPRYGKSLDWKKENFTTHDVASVFRRYLTQMPEPVIPHDMYHDFRDALAKQHTNHDEVVTTYKRLIQRMPRANQYLLLYVLDLLSVFARKSDKNLMTATNLAVIFRPGLISHPNHELSPGEHLLSQQVLEFLIAQQDWFLLDIPPPPRSEPSTWRERPPRVAAEEEPDLVIPSSDDEHSQVGGGWKLVGRERRITRRRTTLERADSADKIAKAPEVKQLSPVAEAPIPRREAQASNVPGVSRSRTMPSRRDVSGGSVTDDEKHRARVLRKQKRVSAQPKQADAPTPTGG</sequence>
<dbReference type="EMBL" id="MU266384">
    <property type="protein sequence ID" value="KAH7926374.1"/>
    <property type="molecule type" value="Genomic_DNA"/>
</dbReference>
<gene>
    <name evidence="1" type="ORF">BV22DRAFT_1032990</name>
</gene>
<protein>
    <submittedName>
        <fullName evidence="1">RhoGAP-domain-containing protein</fullName>
    </submittedName>
</protein>
<keyword evidence="2" id="KW-1185">Reference proteome</keyword>
<evidence type="ECO:0000313" key="2">
    <source>
        <dbReference type="Proteomes" id="UP000790709"/>
    </source>
</evidence>
<dbReference type="Proteomes" id="UP000790709">
    <property type="component" value="Unassembled WGS sequence"/>
</dbReference>
<evidence type="ECO:0000313" key="1">
    <source>
        <dbReference type="EMBL" id="KAH7926374.1"/>
    </source>
</evidence>
<name>A0ACB8BM30_9AGAM</name>
<accession>A0ACB8BM30</accession>